<dbReference type="Proteomes" id="UP000305948">
    <property type="component" value="Unassembled WGS sequence"/>
</dbReference>
<dbReference type="GO" id="GO:0016255">
    <property type="term" value="P:attachment of GPI anchor to protein"/>
    <property type="evidence" value="ECO:0007669"/>
    <property type="project" value="TreeGrafter"/>
</dbReference>
<dbReference type="PANTHER" id="PTHR13304:SF0">
    <property type="entry name" value="GLYCOSYLPHOSPHATIDYLINOSITOL ANCHOR ATTACHMENT 1 PROTEIN"/>
    <property type="match status" value="1"/>
</dbReference>
<gene>
    <name evidence="2" type="ORF">OE88DRAFT_1623683</name>
</gene>
<dbReference type="Pfam" id="PF04114">
    <property type="entry name" value="Gaa1"/>
    <property type="match status" value="1"/>
</dbReference>
<protein>
    <submittedName>
        <fullName evidence="2">Gaa1-domain-containing protein</fullName>
    </submittedName>
</protein>
<evidence type="ECO:0000313" key="3">
    <source>
        <dbReference type="Proteomes" id="UP000305948"/>
    </source>
</evidence>
<sequence>MSLLSRFRKGGGEDGARVRIQRRKALAAVLWKRLPVIRAALLLVGLLWMVIIPLPMLSQGTYIDENALQPAQVTTYWNWDEVHRADRYLDQIEEWLQRNITSIEKADLLVTEFQKLGIPAATQHYSYTYGDKVVQGANAYAVFSSPRASGAEAMVISASWLSRAGEGDGTLNRRGVPTVLALAAFLKSKFTTHLYYSLWSKDIIFVLSDGYMEGMHAWLSTYHGSVQSNLHADPLIPSSGVIWTALNIDYPGHSFSHIGLFLEGLNGRLPNQDLANSVQLISRYTGGVPVLLYDQFDPSEFPSKDVLGLPAWLPESLKSNREFKEFAYRAKNVLRHVGYQGRGVASGVHGLFHQFRIDAITLYGEPAPGPHGFHAMGRVVESSLRTTNNLLERLHASFFFYIMTSPHTFLKIGKYLPSAILISVSMMFGGIGEWVGAGWRARAQERGEEKESEKSGSREVKWERQSRPLLPAVYIVLYTHAFGLAVFLALTRTPTLSPAITLPLFMLCLTSPMPILYSLRSLARPSSQVAIPTILKSTTLCLASTVISVTSVLNFSLAAITAVLLGIPLTLASSSPMLPVRTVKYLAYACLAFGWMLGLPGEMQRALWSWEILGVWFAPFVCLVYAPLVMQAGLVCLLPM</sequence>
<dbReference type="InterPro" id="IPR007246">
    <property type="entry name" value="Gaa1"/>
</dbReference>
<keyword evidence="1" id="KW-1133">Transmembrane helix</keyword>
<dbReference type="PANTHER" id="PTHR13304">
    <property type="entry name" value="GLYCOSYLPHOSPHATIDYLINOSITOL ANCHOR ATTACHMENT 1 PROTEIN"/>
    <property type="match status" value="1"/>
</dbReference>
<feature type="transmembrane region" description="Helical" evidence="1">
    <location>
        <begin position="469"/>
        <end position="490"/>
    </location>
</feature>
<proteinExistence type="predicted"/>
<keyword evidence="3" id="KW-1185">Reference proteome</keyword>
<feature type="transmembrane region" description="Helical" evidence="1">
    <location>
        <begin position="415"/>
        <end position="436"/>
    </location>
</feature>
<feature type="transmembrane region" description="Helical" evidence="1">
    <location>
        <begin position="36"/>
        <end position="57"/>
    </location>
</feature>
<feature type="transmembrane region" description="Helical" evidence="1">
    <location>
        <begin position="496"/>
        <end position="517"/>
    </location>
</feature>
<dbReference type="OrthoDB" id="445301at2759"/>
<dbReference type="STRING" id="5364.A0A5C3NBD9"/>
<keyword evidence="1" id="KW-0812">Transmembrane</keyword>
<name>A0A5C3NBD9_9AGAM</name>
<evidence type="ECO:0000313" key="2">
    <source>
        <dbReference type="EMBL" id="TFK55129.1"/>
    </source>
</evidence>
<accession>A0A5C3NBD9</accession>
<feature type="transmembrane region" description="Helical" evidence="1">
    <location>
        <begin position="613"/>
        <end position="638"/>
    </location>
</feature>
<dbReference type="EMBL" id="ML213505">
    <property type="protein sequence ID" value="TFK55129.1"/>
    <property type="molecule type" value="Genomic_DNA"/>
</dbReference>
<keyword evidence="1" id="KW-0472">Membrane</keyword>
<dbReference type="AlphaFoldDB" id="A0A5C3NBD9"/>
<reference evidence="2 3" key="1">
    <citation type="journal article" date="2019" name="Nat. Ecol. Evol.">
        <title>Megaphylogeny resolves global patterns of mushroom evolution.</title>
        <authorList>
            <person name="Varga T."/>
            <person name="Krizsan K."/>
            <person name="Foldi C."/>
            <person name="Dima B."/>
            <person name="Sanchez-Garcia M."/>
            <person name="Sanchez-Ramirez S."/>
            <person name="Szollosi G.J."/>
            <person name="Szarkandi J.G."/>
            <person name="Papp V."/>
            <person name="Albert L."/>
            <person name="Andreopoulos W."/>
            <person name="Angelini C."/>
            <person name="Antonin V."/>
            <person name="Barry K.W."/>
            <person name="Bougher N.L."/>
            <person name="Buchanan P."/>
            <person name="Buyck B."/>
            <person name="Bense V."/>
            <person name="Catcheside P."/>
            <person name="Chovatia M."/>
            <person name="Cooper J."/>
            <person name="Damon W."/>
            <person name="Desjardin D."/>
            <person name="Finy P."/>
            <person name="Geml J."/>
            <person name="Haridas S."/>
            <person name="Hughes K."/>
            <person name="Justo A."/>
            <person name="Karasinski D."/>
            <person name="Kautmanova I."/>
            <person name="Kiss B."/>
            <person name="Kocsube S."/>
            <person name="Kotiranta H."/>
            <person name="LaButti K.M."/>
            <person name="Lechner B.E."/>
            <person name="Liimatainen K."/>
            <person name="Lipzen A."/>
            <person name="Lukacs Z."/>
            <person name="Mihaltcheva S."/>
            <person name="Morgado L.N."/>
            <person name="Niskanen T."/>
            <person name="Noordeloos M.E."/>
            <person name="Ohm R.A."/>
            <person name="Ortiz-Santana B."/>
            <person name="Ovrebo C."/>
            <person name="Racz N."/>
            <person name="Riley R."/>
            <person name="Savchenko A."/>
            <person name="Shiryaev A."/>
            <person name="Soop K."/>
            <person name="Spirin V."/>
            <person name="Szebenyi C."/>
            <person name="Tomsovsky M."/>
            <person name="Tulloss R.E."/>
            <person name="Uehling J."/>
            <person name="Grigoriev I.V."/>
            <person name="Vagvolgyi C."/>
            <person name="Papp T."/>
            <person name="Martin F.M."/>
            <person name="Miettinen O."/>
            <person name="Hibbett D.S."/>
            <person name="Nagy L.G."/>
        </authorList>
    </citation>
    <scope>NUCLEOTIDE SEQUENCE [LARGE SCALE GENOMIC DNA]</scope>
    <source>
        <strain evidence="2 3">OMC1185</strain>
    </source>
</reference>
<evidence type="ECO:0000256" key="1">
    <source>
        <dbReference type="SAM" id="Phobius"/>
    </source>
</evidence>
<feature type="transmembrane region" description="Helical" evidence="1">
    <location>
        <begin position="585"/>
        <end position="601"/>
    </location>
</feature>
<dbReference type="GO" id="GO:0042765">
    <property type="term" value="C:GPI-anchor transamidase complex"/>
    <property type="evidence" value="ECO:0007669"/>
    <property type="project" value="InterPro"/>
</dbReference>
<organism evidence="2 3">
    <name type="scientific">Heliocybe sulcata</name>
    <dbReference type="NCBI Taxonomy" id="5364"/>
    <lineage>
        <taxon>Eukaryota</taxon>
        <taxon>Fungi</taxon>
        <taxon>Dikarya</taxon>
        <taxon>Basidiomycota</taxon>
        <taxon>Agaricomycotina</taxon>
        <taxon>Agaricomycetes</taxon>
        <taxon>Gloeophyllales</taxon>
        <taxon>Gloeophyllaceae</taxon>
        <taxon>Heliocybe</taxon>
    </lineage>
</organism>